<name>A0ABW4PDN9_9ACTN</name>
<accession>A0ABW4PDN9</accession>
<keyword evidence="2" id="KW-1185">Reference proteome</keyword>
<reference evidence="2" key="1">
    <citation type="journal article" date="2019" name="Int. J. Syst. Evol. Microbiol.">
        <title>The Global Catalogue of Microorganisms (GCM) 10K type strain sequencing project: providing services to taxonomists for standard genome sequencing and annotation.</title>
        <authorList>
            <consortium name="The Broad Institute Genomics Platform"/>
            <consortium name="The Broad Institute Genome Sequencing Center for Infectious Disease"/>
            <person name="Wu L."/>
            <person name="Ma J."/>
        </authorList>
    </citation>
    <scope>NUCLEOTIDE SEQUENCE [LARGE SCALE GENOMIC DNA]</scope>
    <source>
        <strain evidence="2">CGMCC 4.7455</strain>
    </source>
</reference>
<protein>
    <recommendedName>
        <fullName evidence="3">Tape-measure protein</fullName>
    </recommendedName>
</protein>
<dbReference type="EMBL" id="JBHUFU010000001">
    <property type="protein sequence ID" value="MFD1828578.1"/>
    <property type="molecule type" value="Genomic_DNA"/>
</dbReference>
<evidence type="ECO:0000313" key="1">
    <source>
        <dbReference type="EMBL" id="MFD1828578.1"/>
    </source>
</evidence>
<sequence>MPVNRLVLARPAFAGFGGALGQARAGLAANARAVGAAARAAAAVRGSAQRTADELRRTVPAAGTAGQGLVGFARRAGAAHPQLAAARPRLAAANRELKQLRSGADQAATLSAGISKSAVVTGRLGGVFGIGLRLGAGVMKLVNTVMKANPWGLALTLVAPLVLSLVDAAAQSDAGQRIVQQVTTGLMQGVRTVAKVVEPVVRTVVKAAVGYVRGYLTVVTAAVKWLASMARDPMGTLRRTVSSVGSALRSLAGRTTGRIRGAVRTALNWITTRPRLMFDRVTGAVRRVLGGIAGFLESGMQLVLHVFKAPINGLIAFANWVVDGLNSLSVNILGRKFGVNIPKIPQLAAGGVVLPRRGGVPAVVAEAGEAEAVLPLPVLRRLMDRTARHAASVRAGSGRIEHYTEPAGRGPLGVAEDLLFLARTARPGAAAEAAARTAVAAAATGAAP</sequence>
<gene>
    <name evidence="1" type="ORF">ACFSJS_02720</name>
</gene>
<comment type="caution">
    <text evidence="1">The sequence shown here is derived from an EMBL/GenBank/DDBJ whole genome shotgun (WGS) entry which is preliminary data.</text>
</comment>
<proteinExistence type="predicted"/>
<evidence type="ECO:0008006" key="3">
    <source>
        <dbReference type="Google" id="ProtNLM"/>
    </source>
</evidence>
<dbReference type="RefSeq" id="WP_380896221.1">
    <property type="nucleotide sequence ID" value="NZ_JBHUFU010000001.1"/>
</dbReference>
<dbReference type="Proteomes" id="UP001597365">
    <property type="component" value="Unassembled WGS sequence"/>
</dbReference>
<evidence type="ECO:0000313" key="2">
    <source>
        <dbReference type="Proteomes" id="UP001597365"/>
    </source>
</evidence>
<organism evidence="1 2">
    <name type="scientific">Streptomyces desertarenae</name>
    <dbReference type="NCBI Taxonomy" id="2666184"/>
    <lineage>
        <taxon>Bacteria</taxon>
        <taxon>Bacillati</taxon>
        <taxon>Actinomycetota</taxon>
        <taxon>Actinomycetes</taxon>
        <taxon>Kitasatosporales</taxon>
        <taxon>Streptomycetaceae</taxon>
        <taxon>Streptomyces</taxon>
    </lineage>
</organism>